<dbReference type="PANTHER" id="PTHR11358">
    <property type="entry name" value="ARGINASE/AGMATINASE"/>
    <property type="match status" value="1"/>
</dbReference>
<protein>
    <submittedName>
        <fullName evidence="6">Formimidoylglutamase</fullName>
    </submittedName>
</protein>
<comment type="caution">
    <text evidence="6">The sequence shown here is derived from an EMBL/GenBank/DDBJ whole genome shotgun (WGS) entry which is preliminary data.</text>
</comment>
<keyword evidence="7" id="KW-1185">Reference proteome</keyword>
<dbReference type="EMBL" id="BAAAOB010000005">
    <property type="protein sequence ID" value="GAA1797961.1"/>
    <property type="molecule type" value="Genomic_DNA"/>
</dbReference>
<gene>
    <name evidence="6" type="primary">hutG</name>
    <name evidence="6" type="ORF">GCM10009768_28640</name>
</gene>
<evidence type="ECO:0000256" key="2">
    <source>
        <dbReference type="ARBA" id="ARBA00022801"/>
    </source>
</evidence>
<dbReference type="SUPFAM" id="SSF52768">
    <property type="entry name" value="Arginase/deacetylase"/>
    <property type="match status" value="1"/>
</dbReference>
<dbReference type="InterPro" id="IPR023696">
    <property type="entry name" value="Ureohydrolase_dom_sf"/>
</dbReference>
<evidence type="ECO:0000256" key="3">
    <source>
        <dbReference type="ARBA" id="ARBA00022808"/>
    </source>
</evidence>
<evidence type="ECO:0000313" key="7">
    <source>
        <dbReference type="Proteomes" id="UP001500851"/>
    </source>
</evidence>
<keyword evidence="4" id="KW-0464">Manganese</keyword>
<proteinExistence type="inferred from homology"/>
<dbReference type="RefSeq" id="WP_084821111.1">
    <property type="nucleotide sequence ID" value="NZ_BAAAOB010000005.1"/>
</dbReference>
<dbReference type="PROSITE" id="PS51409">
    <property type="entry name" value="ARGINASE_2"/>
    <property type="match status" value="1"/>
</dbReference>
<reference evidence="6 7" key="1">
    <citation type="journal article" date="2019" name="Int. J. Syst. Evol. Microbiol.">
        <title>The Global Catalogue of Microorganisms (GCM) 10K type strain sequencing project: providing services to taxonomists for standard genome sequencing and annotation.</title>
        <authorList>
            <consortium name="The Broad Institute Genomics Platform"/>
            <consortium name="The Broad Institute Genome Sequencing Center for Infectious Disease"/>
            <person name="Wu L."/>
            <person name="Ma J."/>
        </authorList>
    </citation>
    <scope>NUCLEOTIDE SEQUENCE [LARGE SCALE GENOMIC DNA]</scope>
    <source>
        <strain evidence="6 7">JCM 14736</strain>
    </source>
</reference>
<dbReference type="Gene3D" id="3.40.800.10">
    <property type="entry name" value="Ureohydrolase domain"/>
    <property type="match status" value="1"/>
</dbReference>
<keyword evidence="1" id="KW-0479">Metal-binding</keyword>
<dbReference type="PIRSF" id="PIRSF036979">
    <property type="entry name" value="Arginase"/>
    <property type="match status" value="1"/>
</dbReference>
<evidence type="ECO:0000256" key="1">
    <source>
        <dbReference type="ARBA" id="ARBA00022723"/>
    </source>
</evidence>
<sequence>MSTDAITAARALAARPAVDPKGFETAAAAGLSVDPAWPRTGGWPADSGQEVDLALVGIPVSQTSLSPTNAHETPAAIRAALRRYSGHAVTEGAPGARGDEAELILEEALRIVDAGDLHDPDSEAGERAATEAVAELARRAQLVVALGGDNSLTVPAALGVYGDELGTAGLITLDAHHDLRDGRSNGSPVRRLVEAGLDPRRIVQIGIADFANSRAYRQRAKDLGITVIHRDELHDRPLRDIVAESLEIAGAAGGPIHVDLDVDVCDRSVVPACPASIPGGIQAHELRRFARLFAEDPRVRGIDLAEIDATADSADGRTVRLAALCVLDAAVGLAHRLQR</sequence>
<dbReference type="Proteomes" id="UP001500851">
    <property type="component" value="Unassembled WGS sequence"/>
</dbReference>
<keyword evidence="3" id="KW-0369">Histidine metabolism</keyword>
<organism evidence="6 7">
    <name type="scientific">Leucobacter iarius</name>
    <dbReference type="NCBI Taxonomy" id="333963"/>
    <lineage>
        <taxon>Bacteria</taxon>
        <taxon>Bacillati</taxon>
        <taxon>Actinomycetota</taxon>
        <taxon>Actinomycetes</taxon>
        <taxon>Micrococcales</taxon>
        <taxon>Microbacteriaceae</taxon>
        <taxon>Leucobacter</taxon>
    </lineage>
</organism>
<name>A0ABN2LUU9_9MICO</name>
<keyword evidence="2" id="KW-0378">Hydrolase</keyword>
<accession>A0ABN2LUU9</accession>
<dbReference type="PANTHER" id="PTHR11358:SF35">
    <property type="entry name" value="FORMIMIDOYLGLUTAMASE"/>
    <property type="match status" value="1"/>
</dbReference>
<comment type="similarity">
    <text evidence="5">Belongs to the arginase family.</text>
</comment>
<dbReference type="InterPro" id="IPR006035">
    <property type="entry name" value="Ureohydrolase"/>
</dbReference>
<dbReference type="Pfam" id="PF00491">
    <property type="entry name" value="Arginase"/>
    <property type="match status" value="1"/>
</dbReference>
<evidence type="ECO:0000256" key="4">
    <source>
        <dbReference type="ARBA" id="ARBA00023211"/>
    </source>
</evidence>
<evidence type="ECO:0000313" key="6">
    <source>
        <dbReference type="EMBL" id="GAA1797961.1"/>
    </source>
</evidence>
<evidence type="ECO:0000256" key="5">
    <source>
        <dbReference type="PROSITE-ProRule" id="PRU00742"/>
    </source>
</evidence>